<comment type="subunit">
    <text evidence="1">Forms a complex composed of PDGFRL, TNK2 and GRB2.</text>
</comment>
<evidence type="ECO:0000256" key="1">
    <source>
        <dbReference type="ARBA" id="ARBA00011360"/>
    </source>
</evidence>
<dbReference type="InterPro" id="IPR013783">
    <property type="entry name" value="Ig-like_fold"/>
</dbReference>
<name>A0A3P9NGW2_POERE</name>
<dbReference type="PANTHER" id="PTHR15360:SF2">
    <property type="entry name" value="PLATELET-DERIVED GROWTH FACTOR RECEPTOR-LIKE PROTEIN"/>
    <property type="match status" value="1"/>
</dbReference>
<keyword evidence="6" id="KW-1185">Reference proteome</keyword>
<keyword evidence="3" id="KW-0393">Immunoglobulin domain</keyword>
<sequence length="311" mass="34772">LLLWVLLTKSASKQVFYIFPVRYLCCVTHHCIIKTLSVQTGDTLSLRCRGKPVQWSVPPNVEEDEGRLVIVQQERFSLLTLVNTTVADTGEYTCFPMYCEDKDYPRELFIPSSSHYEMIQLRSNWPTVLPCQVTSPEAKVTLHREFPPVEVSVDGTEISFNIKKGFTIHRPRPHHAGVLHCVAALGNLRQSSTKYILIYVNYPMSPPAPVIQASSGSVAVGDNLRVACSAVGERDVFIEFSWEYPGQQVSRSALKTLHQLMLGMVFQSVLQVDEVRDVDQGTYTCTAQNLQGANSVSTTVKVVPKTKKLPV</sequence>
<dbReference type="Gene3D" id="2.60.40.10">
    <property type="entry name" value="Immunoglobulins"/>
    <property type="match status" value="3"/>
</dbReference>
<evidence type="ECO:0000256" key="2">
    <source>
        <dbReference type="ARBA" id="ARBA00019671"/>
    </source>
</evidence>
<dbReference type="PANTHER" id="PTHR15360">
    <property type="entry name" value="PLATELET-DERIVED GROWTH FACTOR RECEPTOR LIKE"/>
    <property type="match status" value="1"/>
</dbReference>
<organism evidence="5 6">
    <name type="scientific">Poecilia reticulata</name>
    <name type="common">Guppy</name>
    <name type="synonym">Acanthophacelus reticulatus</name>
    <dbReference type="NCBI Taxonomy" id="8081"/>
    <lineage>
        <taxon>Eukaryota</taxon>
        <taxon>Metazoa</taxon>
        <taxon>Chordata</taxon>
        <taxon>Craniata</taxon>
        <taxon>Vertebrata</taxon>
        <taxon>Euteleostomi</taxon>
        <taxon>Actinopterygii</taxon>
        <taxon>Neopterygii</taxon>
        <taxon>Teleostei</taxon>
        <taxon>Neoteleostei</taxon>
        <taxon>Acanthomorphata</taxon>
        <taxon>Ovalentaria</taxon>
        <taxon>Atherinomorphae</taxon>
        <taxon>Cyprinodontiformes</taxon>
        <taxon>Poeciliidae</taxon>
        <taxon>Poeciliinae</taxon>
        <taxon>Poecilia</taxon>
    </lineage>
</organism>
<evidence type="ECO:0000313" key="6">
    <source>
        <dbReference type="Proteomes" id="UP000242638"/>
    </source>
</evidence>
<reference evidence="6" key="1">
    <citation type="submission" date="2013-11" db="EMBL/GenBank/DDBJ databases">
        <title>The genomic landscape of the Guanapo guppy.</title>
        <authorList>
            <person name="Kuenstner A."/>
            <person name="Dreyer C."/>
        </authorList>
    </citation>
    <scope>NUCLEOTIDE SEQUENCE</scope>
    <source>
        <strain evidence="6">Guanapo</strain>
    </source>
</reference>
<dbReference type="CDD" id="cd00096">
    <property type="entry name" value="Ig"/>
    <property type="match status" value="1"/>
</dbReference>
<proteinExistence type="predicted"/>
<evidence type="ECO:0000313" key="5">
    <source>
        <dbReference type="Ensembl" id="ENSPREP00000008782.1"/>
    </source>
</evidence>
<dbReference type="GeneTree" id="ENSGT00390000017153"/>
<dbReference type="InterPro" id="IPR007110">
    <property type="entry name" value="Ig-like_dom"/>
</dbReference>
<dbReference type="SUPFAM" id="SSF48726">
    <property type="entry name" value="Immunoglobulin"/>
    <property type="match status" value="3"/>
</dbReference>
<accession>A0A3P9NGW2</accession>
<dbReference type="InterPro" id="IPR042495">
    <property type="entry name" value="PDGFRL"/>
</dbReference>
<dbReference type="InterPro" id="IPR003598">
    <property type="entry name" value="Ig_sub2"/>
</dbReference>
<dbReference type="PIRSF" id="PIRSF000615">
    <property type="entry name" value="TyrPK_CSF1-R"/>
    <property type="match status" value="1"/>
</dbReference>
<dbReference type="AlphaFoldDB" id="A0A3P9NGW2"/>
<dbReference type="SMART" id="SM00409">
    <property type="entry name" value="IG"/>
    <property type="match status" value="3"/>
</dbReference>
<dbReference type="PROSITE" id="PS50835">
    <property type="entry name" value="IG_LIKE"/>
    <property type="match status" value="1"/>
</dbReference>
<dbReference type="InterPro" id="IPR036179">
    <property type="entry name" value="Ig-like_dom_sf"/>
</dbReference>
<reference evidence="5" key="2">
    <citation type="submission" date="2025-08" db="UniProtKB">
        <authorList>
            <consortium name="Ensembl"/>
        </authorList>
    </citation>
    <scope>IDENTIFICATION</scope>
    <source>
        <strain evidence="5">Guanapo</strain>
    </source>
</reference>
<evidence type="ECO:0000256" key="3">
    <source>
        <dbReference type="ARBA" id="ARBA00023319"/>
    </source>
</evidence>
<dbReference type="Bgee" id="ENSPREG00000005994">
    <property type="expression patterns" value="Expressed in head and 1 other cell type or tissue"/>
</dbReference>
<dbReference type="Pfam" id="PF00047">
    <property type="entry name" value="ig"/>
    <property type="match status" value="2"/>
</dbReference>
<dbReference type="SMART" id="SM00408">
    <property type="entry name" value="IGc2"/>
    <property type="match status" value="2"/>
</dbReference>
<evidence type="ECO:0000259" key="4">
    <source>
        <dbReference type="PROSITE" id="PS50835"/>
    </source>
</evidence>
<feature type="domain" description="Ig-like" evidence="4">
    <location>
        <begin position="206"/>
        <end position="303"/>
    </location>
</feature>
<dbReference type="InterPro" id="IPR013151">
    <property type="entry name" value="Immunoglobulin_dom"/>
</dbReference>
<dbReference type="Proteomes" id="UP000242638">
    <property type="component" value="Unassembled WGS sequence"/>
</dbReference>
<dbReference type="InterPro" id="IPR003599">
    <property type="entry name" value="Ig_sub"/>
</dbReference>
<dbReference type="Ensembl" id="ENSPRET00000008888.1">
    <property type="protein sequence ID" value="ENSPREP00000008782.1"/>
    <property type="gene ID" value="ENSPREG00000005994.1"/>
</dbReference>
<dbReference type="Pfam" id="PF21339">
    <property type="entry name" value="VEGFR-1-like_Ig-like"/>
    <property type="match status" value="1"/>
</dbReference>
<protein>
    <recommendedName>
        <fullName evidence="2">Platelet-derived growth factor receptor-like protein</fullName>
    </recommendedName>
</protein>
<reference evidence="5" key="3">
    <citation type="submission" date="2025-09" db="UniProtKB">
        <authorList>
            <consortium name="Ensembl"/>
        </authorList>
    </citation>
    <scope>IDENTIFICATION</scope>
    <source>
        <strain evidence="5">Guanapo</strain>
    </source>
</reference>